<protein>
    <submittedName>
        <fullName evidence="4">Cullin-like protein 2 isoform X3</fullName>
    </submittedName>
</protein>
<dbReference type="Pfam" id="PF00888">
    <property type="entry name" value="Cullin"/>
    <property type="match status" value="1"/>
</dbReference>
<dbReference type="AlphaFoldDB" id="A0AAJ6X7Z8"/>
<proteinExistence type="inferred from homology"/>
<evidence type="ECO:0000256" key="1">
    <source>
        <dbReference type="ARBA" id="ARBA00006019"/>
    </source>
</evidence>
<dbReference type="GeneID" id="105114021"/>
<sequence>MIVMINREREGEQIDQALVKSILAINAENGVGSLKQHKQNLEEAILKDTAAFYSEKASYWMQKKSYNEYMLVVSQCLTHEKDTVSTYLQAKNQKKLLEQVVEQELLNAHANELERKKQVDEFPLADHLQ</sequence>
<dbReference type="InterPro" id="IPR016159">
    <property type="entry name" value="Cullin_repeat-like_dom_sf"/>
</dbReference>
<comment type="similarity">
    <text evidence="1">Belongs to the cullin family.</text>
</comment>
<keyword evidence="3" id="KW-1185">Reference proteome</keyword>
<name>A0AAJ6X7Z8_POPEU</name>
<dbReference type="RefSeq" id="XP_011008714.1">
    <property type="nucleotide sequence ID" value="XM_011010412.1"/>
</dbReference>
<evidence type="ECO:0000313" key="3">
    <source>
        <dbReference type="Proteomes" id="UP000694918"/>
    </source>
</evidence>
<dbReference type="GO" id="GO:0031625">
    <property type="term" value="F:ubiquitin protein ligase binding"/>
    <property type="evidence" value="ECO:0007669"/>
    <property type="project" value="InterPro"/>
</dbReference>
<evidence type="ECO:0000313" key="4">
    <source>
        <dbReference type="RefSeq" id="XP_011008714.1"/>
    </source>
</evidence>
<dbReference type="InterPro" id="IPR001373">
    <property type="entry name" value="Cullin_N"/>
</dbReference>
<gene>
    <name evidence="4" type="primary">LOC105114021</name>
</gene>
<dbReference type="Gene3D" id="1.20.1310.10">
    <property type="entry name" value="Cullin Repeats"/>
    <property type="match status" value="1"/>
</dbReference>
<evidence type="ECO:0000259" key="2">
    <source>
        <dbReference type="Pfam" id="PF00888"/>
    </source>
</evidence>
<dbReference type="SUPFAM" id="SSF74788">
    <property type="entry name" value="Cullin repeat-like"/>
    <property type="match status" value="1"/>
</dbReference>
<dbReference type="PANTHER" id="PTHR11932">
    <property type="entry name" value="CULLIN"/>
    <property type="match status" value="1"/>
</dbReference>
<reference evidence="4" key="1">
    <citation type="submission" date="2025-08" db="UniProtKB">
        <authorList>
            <consortium name="RefSeq"/>
        </authorList>
    </citation>
    <scope>IDENTIFICATION</scope>
</reference>
<dbReference type="Proteomes" id="UP000694918">
    <property type="component" value="Unplaced"/>
</dbReference>
<dbReference type="InterPro" id="IPR045093">
    <property type="entry name" value="Cullin"/>
</dbReference>
<dbReference type="GO" id="GO:0006511">
    <property type="term" value="P:ubiquitin-dependent protein catabolic process"/>
    <property type="evidence" value="ECO:0007669"/>
    <property type="project" value="InterPro"/>
</dbReference>
<accession>A0AAJ6X7Z8</accession>
<organism evidence="3 4">
    <name type="scientific">Populus euphratica</name>
    <name type="common">Euphrates poplar</name>
    <dbReference type="NCBI Taxonomy" id="75702"/>
    <lineage>
        <taxon>Eukaryota</taxon>
        <taxon>Viridiplantae</taxon>
        <taxon>Streptophyta</taxon>
        <taxon>Embryophyta</taxon>
        <taxon>Tracheophyta</taxon>
        <taxon>Spermatophyta</taxon>
        <taxon>Magnoliopsida</taxon>
        <taxon>eudicotyledons</taxon>
        <taxon>Gunneridae</taxon>
        <taxon>Pentapetalae</taxon>
        <taxon>rosids</taxon>
        <taxon>fabids</taxon>
        <taxon>Malpighiales</taxon>
        <taxon>Salicaceae</taxon>
        <taxon>Saliceae</taxon>
        <taxon>Populus</taxon>
    </lineage>
</organism>
<feature type="domain" description="Cullin N-terminal" evidence="2">
    <location>
        <begin position="2"/>
        <end position="117"/>
    </location>
</feature>